<proteinExistence type="inferred from homology"/>
<comment type="similarity">
    <text evidence="1">Belongs to the SMP-30/CGR1 family.</text>
</comment>
<dbReference type="Gene3D" id="2.120.10.30">
    <property type="entry name" value="TolB, C-terminal domain"/>
    <property type="match status" value="1"/>
</dbReference>
<dbReference type="GO" id="GO:0019853">
    <property type="term" value="P:L-ascorbic acid biosynthetic process"/>
    <property type="evidence" value="ECO:0007669"/>
    <property type="project" value="TreeGrafter"/>
</dbReference>
<feature type="binding site" evidence="3">
    <location>
        <position position="18"/>
    </location>
    <ligand>
        <name>a divalent metal cation</name>
        <dbReference type="ChEBI" id="CHEBI:60240"/>
    </ligand>
</feature>
<dbReference type="InterPro" id="IPR005511">
    <property type="entry name" value="SMP-30"/>
</dbReference>
<evidence type="ECO:0000256" key="2">
    <source>
        <dbReference type="PIRSR" id="PIRSR605511-1"/>
    </source>
</evidence>
<dbReference type="InterPro" id="IPR011042">
    <property type="entry name" value="6-blade_b-propeller_TolB-like"/>
</dbReference>
<comment type="caution">
    <text evidence="5">The sequence shown here is derived from an EMBL/GenBank/DDBJ whole genome shotgun (WGS) entry which is preliminary data.</text>
</comment>
<feature type="binding site" evidence="3">
    <location>
        <position position="206"/>
    </location>
    <ligand>
        <name>a divalent metal cation</name>
        <dbReference type="ChEBI" id="CHEBI:60240"/>
    </ligand>
</feature>
<dbReference type="EMBL" id="SHKO01000001">
    <property type="protein sequence ID" value="RZT98769.1"/>
    <property type="molecule type" value="Genomic_DNA"/>
</dbReference>
<feature type="domain" description="SMP-30/Gluconolactonase/LRE-like region" evidence="4">
    <location>
        <begin position="16"/>
        <end position="264"/>
    </location>
</feature>
<dbReference type="Proteomes" id="UP000293398">
    <property type="component" value="Unassembled WGS sequence"/>
</dbReference>
<dbReference type="Pfam" id="PF08450">
    <property type="entry name" value="SGL"/>
    <property type="match status" value="1"/>
</dbReference>
<sequence length="295" mass="32172">MTHAHVDRVGNMLCQVGESPVWHPQHQALYWTDIPARRLWRYGPASGAIDQWSLPEMAGCIAMRADGWLAAMETGIFSLSDLTAADPAPSVQPMATVMHARSGMRFNDGRCDRQGRFWAGTMLMDMAAGAPVGRLYRYAAGELAMPLAEPMIVPNGMAFSPDGRHMYLSDSHPSRKTVWVYDYDPDTGLPANRRVFIEALPAGRPDGAAIDQDGCYWICGNEAGRVYRYTPAGLLDRTVQVPVPRVAMCAFGGRSLDTLFVTSIRPADAAADALDGAVFAIKPGTCGMQEPSYRD</sequence>
<evidence type="ECO:0000313" key="6">
    <source>
        <dbReference type="Proteomes" id="UP000293398"/>
    </source>
</evidence>
<feature type="binding site" evidence="3">
    <location>
        <position position="155"/>
    </location>
    <ligand>
        <name>a divalent metal cation</name>
        <dbReference type="ChEBI" id="CHEBI:60240"/>
    </ligand>
</feature>
<dbReference type="GO" id="GO:0005509">
    <property type="term" value="F:calcium ion binding"/>
    <property type="evidence" value="ECO:0007669"/>
    <property type="project" value="TreeGrafter"/>
</dbReference>
<evidence type="ECO:0000313" key="5">
    <source>
        <dbReference type="EMBL" id="RZT98769.1"/>
    </source>
</evidence>
<feature type="binding site" evidence="3">
    <location>
        <position position="105"/>
    </location>
    <ligand>
        <name>substrate</name>
    </ligand>
</feature>
<feature type="binding site" evidence="3">
    <location>
        <position position="125"/>
    </location>
    <ligand>
        <name>substrate</name>
    </ligand>
</feature>
<keyword evidence="3" id="KW-0479">Metal-binding</keyword>
<dbReference type="GO" id="GO:0004341">
    <property type="term" value="F:gluconolactonase activity"/>
    <property type="evidence" value="ECO:0007669"/>
    <property type="project" value="TreeGrafter"/>
</dbReference>
<keyword evidence="3" id="KW-0862">Zinc</keyword>
<feature type="active site" description="Proton donor/acceptor" evidence="2">
    <location>
        <position position="206"/>
    </location>
</feature>
<reference evidence="5 6" key="1">
    <citation type="submission" date="2019-02" db="EMBL/GenBank/DDBJ databases">
        <title>Genomic Encyclopedia of Type Strains, Phase IV (KMG-IV): sequencing the most valuable type-strain genomes for metagenomic binning, comparative biology and taxonomic classification.</title>
        <authorList>
            <person name="Goeker M."/>
        </authorList>
    </citation>
    <scope>NUCLEOTIDE SEQUENCE [LARGE SCALE GENOMIC DNA]</scope>
    <source>
        <strain evidence="5 6">DSM 23814</strain>
    </source>
</reference>
<dbReference type="RefSeq" id="WP_130303245.1">
    <property type="nucleotide sequence ID" value="NZ_SHKO01000001.1"/>
</dbReference>
<feature type="binding site" evidence="3">
    <location>
        <position position="107"/>
    </location>
    <ligand>
        <name>substrate</name>
    </ligand>
</feature>
<accession>A0A4Q7VQS5</accession>
<dbReference type="SUPFAM" id="SSF63829">
    <property type="entry name" value="Calcium-dependent phosphotriesterase"/>
    <property type="match status" value="1"/>
</dbReference>
<organism evidence="5 6">
    <name type="scientific">Advenella incenata</name>
    <dbReference type="NCBI Taxonomy" id="267800"/>
    <lineage>
        <taxon>Bacteria</taxon>
        <taxon>Pseudomonadati</taxon>
        <taxon>Pseudomonadota</taxon>
        <taxon>Betaproteobacteria</taxon>
        <taxon>Burkholderiales</taxon>
        <taxon>Alcaligenaceae</taxon>
    </lineage>
</organism>
<evidence type="ECO:0000259" key="4">
    <source>
        <dbReference type="Pfam" id="PF08450"/>
    </source>
</evidence>
<gene>
    <name evidence="5" type="ORF">EV681_0547</name>
</gene>
<dbReference type="InterPro" id="IPR013658">
    <property type="entry name" value="SGL"/>
</dbReference>
<name>A0A4Q7VQS5_9BURK</name>
<keyword evidence="6" id="KW-1185">Reference proteome</keyword>
<comment type="cofactor">
    <cofactor evidence="3">
        <name>Zn(2+)</name>
        <dbReference type="ChEBI" id="CHEBI:29105"/>
    </cofactor>
    <text evidence="3">Binds 1 divalent metal cation per subunit.</text>
</comment>
<dbReference type="PRINTS" id="PR01790">
    <property type="entry name" value="SMP30FAMILY"/>
</dbReference>
<dbReference type="OrthoDB" id="9775406at2"/>
<dbReference type="PANTHER" id="PTHR10907:SF47">
    <property type="entry name" value="REGUCALCIN"/>
    <property type="match status" value="1"/>
</dbReference>
<protein>
    <submittedName>
        <fullName evidence="5">Gluconolactonase</fullName>
    </submittedName>
</protein>
<dbReference type="PANTHER" id="PTHR10907">
    <property type="entry name" value="REGUCALCIN"/>
    <property type="match status" value="1"/>
</dbReference>
<evidence type="ECO:0000256" key="1">
    <source>
        <dbReference type="ARBA" id="ARBA00008853"/>
    </source>
</evidence>
<dbReference type="AlphaFoldDB" id="A0A4Q7VQS5"/>
<evidence type="ECO:0000256" key="3">
    <source>
        <dbReference type="PIRSR" id="PIRSR605511-2"/>
    </source>
</evidence>